<sequence length="413" mass="46810">MSFIRCLQKCAIGYPSTQPIRLLLFLFDLVSVICFSVRFELVQRWVSTYGEVQYHDNLTTAALIAILMLSLPWTLYVLLRPSFTTSSLYPVYHVCCELLCWVALFACATTSSLDNMNALWDVTGFECEGQANAFLSWILHFILFAIALRTSGYSEAARRRISQWIPTFIKTLARRLDSRSDGQSNLLGIRIPLLLLELISIILWAVLFALYRKWIPNTRGLGTYFLNGEWEPPSGFDISITVMLALVIACFFWTLVVFLRPLITASQVRNGYHIILELLCSTLLLLCGIVAFWWNDMISLRHSVTFNEQCITIGPPIPGEDQDGPVQCEPHMKALRGLNFLALVFVYLMALLHLVLCVFACRACYKRKREKNHVYAIGSEVELNIVTRSATDGLAAELSRNRSEERVSEAVPA</sequence>
<evidence type="ECO:0000313" key="3">
    <source>
        <dbReference type="Proteomes" id="UP000578531"/>
    </source>
</evidence>
<accession>A0A8H6FXY0</accession>
<evidence type="ECO:0000313" key="2">
    <source>
        <dbReference type="EMBL" id="KAF6236834.1"/>
    </source>
</evidence>
<keyword evidence="3" id="KW-1185">Reference proteome</keyword>
<proteinExistence type="predicted"/>
<dbReference type="OrthoDB" id="10559052at2759"/>
<name>A0A8H6FXY0_9LECA</name>
<keyword evidence="1" id="KW-1133">Transmembrane helix</keyword>
<comment type="caution">
    <text evidence="2">The sequence shown here is derived from an EMBL/GenBank/DDBJ whole genome shotgun (WGS) entry which is preliminary data.</text>
</comment>
<gene>
    <name evidence="2" type="ORF">HO173_005125</name>
</gene>
<feature type="transmembrane region" description="Helical" evidence="1">
    <location>
        <begin position="59"/>
        <end position="79"/>
    </location>
</feature>
<feature type="transmembrane region" description="Helical" evidence="1">
    <location>
        <begin position="238"/>
        <end position="259"/>
    </location>
</feature>
<feature type="transmembrane region" description="Helical" evidence="1">
    <location>
        <begin position="340"/>
        <end position="361"/>
    </location>
</feature>
<evidence type="ECO:0000256" key="1">
    <source>
        <dbReference type="SAM" id="Phobius"/>
    </source>
</evidence>
<keyword evidence="1" id="KW-0472">Membrane</keyword>
<dbReference type="Proteomes" id="UP000578531">
    <property type="component" value="Unassembled WGS sequence"/>
</dbReference>
<reference evidence="2 3" key="1">
    <citation type="journal article" date="2020" name="Genomics">
        <title>Complete, high-quality genomes from long-read metagenomic sequencing of two wolf lichen thalli reveals enigmatic genome architecture.</title>
        <authorList>
            <person name="McKenzie S.K."/>
            <person name="Walston R.F."/>
            <person name="Allen J.L."/>
        </authorList>
    </citation>
    <scope>NUCLEOTIDE SEQUENCE [LARGE SCALE GENOMIC DNA]</scope>
    <source>
        <strain evidence="2">WasteWater2</strain>
    </source>
</reference>
<organism evidence="2 3">
    <name type="scientific">Letharia columbiana</name>
    <dbReference type="NCBI Taxonomy" id="112416"/>
    <lineage>
        <taxon>Eukaryota</taxon>
        <taxon>Fungi</taxon>
        <taxon>Dikarya</taxon>
        <taxon>Ascomycota</taxon>
        <taxon>Pezizomycotina</taxon>
        <taxon>Lecanoromycetes</taxon>
        <taxon>OSLEUM clade</taxon>
        <taxon>Lecanoromycetidae</taxon>
        <taxon>Lecanorales</taxon>
        <taxon>Lecanorineae</taxon>
        <taxon>Parmeliaceae</taxon>
        <taxon>Letharia</taxon>
    </lineage>
</organism>
<feature type="transmembrane region" description="Helical" evidence="1">
    <location>
        <begin position="91"/>
        <end position="113"/>
    </location>
</feature>
<dbReference type="RefSeq" id="XP_037166167.1">
    <property type="nucleotide sequence ID" value="XM_037307043.1"/>
</dbReference>
<dbReference type="EMBL" id="JACCJC010000017">
    <property type="protein sequence ID" value="KAF6236834.1"/>
    <property type="molecule type" value="Genomic_DNA"/>
</dbReference>
<feature type="transmembrane region" description="Helical" evidence="1">
    <location>
        <begin position="193"/>
        <end position="211"/>
    </location>
</feature>
<feature type="transmembrane region" description="Helical" evidence="1">
    <location>
        <begin position="271"/>
        <end position="294"/>
    </location>
</feature>
<dbReference type="GeneID" id="59286789"/>
<feature type="transmembrane region" description="Helical" evidence="1">
    <location>
        <begin position="133"/>
        <end position="150"/>
    </location>
</feature>
<keyword evidence="1" id="KW-0812">Transmembrane</keyword>
<dbReference type="AlphaFoldDB" id="A0A8H6FXY0"/>
<feature type="transmembrane region" description="Helical" evidence="1">
    <location>
        <begin position="20"/>
        <end position="39"/>
    </location>
</feature>
<protein>
    <submittedName>
        <fullName evidence="2">Uncharacterized protein</fullName>
    </submittedName>
</protein>